<evidence type="ECO:0000259" key="29">
    <source>
        <dbReference type="PROSITE" id="PS50038"/>
    </source>
</evidence>
<keyword evidence="4" id="KW-0808">Transferase</keyword>
<dbReference type="InterPro" id="IPR017441">
    <property type="entry name" value="Protein_kinase_ATP_BS"/>
</dbReference>
<feature type="signal peptide" evidence="27">
    <location>
        <begin position="1"/>
        <end position="26"/>
    </location>
</feature>
<dbReference type="SUPFAM" id="SSF48726">
    <property type="entry name" value="Immunoglobulin"/>
    <property type="match status" value="2"/>
</dbReference>
<dbReference type="Gene3D" id="2.40.20.10">
    <property type="entry name" value="Plasminogen Kringle 4"/>
    <property type="match status" value="1"/>
</dbReference>
<feature type="active site" description="Proton acceptor" evidence="19">
    <location>
        <position position="854"/>
    </location>
</feature>
<evidence type="ECO:0000256" key="6">
    <source>
        <dbReference type="ARBA" id="ARBA00022741"/>
    </source>
</evidence>
<dbReference type="EnsemblMetazoa" id="XM_030995605">
    <property type="protein sequence ID" value="XP_030851465"/>
    <property type="gene ID" value="LOC115928445"/>
</dbReference>
<feature type="domain" description="Protein kinase" evidence="28">
    <location>
        <begin position="712"/>
        <end position="988"/>
    </location>
</feature>
<keyword evidence="9 26" id="KW-1133">Transmembrane helix</keyword>
<dbReference type="CDD" id="cd00096">
    <property type="entry name" value="Ig"/>
    <property type="match status" value="1"/>
</dbReference>
<dbReference type="GO" id="GO:0045202">
    <property type="term" value="C:synapse"/>
    <property type="evidence" value="ECO:0007669"/>
    <property type="project" value="UniProtKB-SubCell"/>
</dbReference>
<feature type="domain" description="FZ" evidence="29">
    <location>
        <begin position="417"/>
        <end position="545"/>
    </location>
</feature>
<evidence type="ECO:0000256" key="23">
    <source>
        <dbReference type="PROSITE-ProRule" id="PRU10141"/>
    </source>
</evidence>
<evidence type="ECO:0000256" key="5">
    <source>
        <dbReference type="ARBA" id="ARBA00022692"/>
    </source>
</evidence>
<dbReference type="Pfam" id="PF07714">
    <property type="entry name" value="PK_Tyr_Ser-Thr"/>
    <property type="match status" value="1"/>
</dbReference>
<evidence type="ECO:0000256" key="9">
    <source>
        <dbReference type="ARBA" id="ARBA00022989"/>
    </source>
</evidence>
<dbReference type="PROSITE" id="PS50038">
    <property type="entry name" value="FZ"/>
    <property type="match status" value="2"/>
</dbReference>
<dbReference type="GO" id="GO:0043235">
    <property type="term" value="C:receptor complex"/>
    <property type="evidence" value="ECO:0000318"/>
    <property type="project" value="GO_Central"/>
</dbReference>
<feature type="binding site" evidence="20">
    <location>
        <position position="858"/>
    </location>
    <ligand>
        <name>ATP</name>
        <dbReference type="ChEBI" id="CHEBI:30616"/>
    </ligand>
</feature>
<dbReference type="PANTHER" id="PTHR24416">
    <property type="entry name" value="TYROSINE-PROTEIN KINASE RECEPTOR"/>
    <property type="match status" value="1"/>
</dbReference>
<dbReference type="GO" id="GO:0046872">
    <property type="term" value="F:metal ion binding"/>
    <property type="evidence" value="ECO:0007669"/>
    <property type="project" value="UniProtKB-KW"/>
</dbReference>
<dbReference type="InterPro" id="IPR050122">
    <property type="entry name" value="RTK"/>
</dbReference>
<dbReference type="RefSeq" id="XP_030851465.1">
    <property type="nucleotide sequence ID" value="XM_030995605.1"/>
</dbReference>
<keyword evidence="16" id="KW-0393">Immunoglobulin domain</keyword>
<dbReference type="PRINTS" id="PR00109">
    <property type="entry name" value="TYRKINASE"/>
</dbReference>
<dbReference type="AlphaFoldDB" id="A0A7M7PK64"/>
<evidence type="ECO:0000256" key="20">
    <source>
        <dbReference type="PIRSR" id="PIRSR000615-2"/>
    </source>
</evidence>
<dbReference type="GO" id="GO:0030424">
    <property type="term" value="C:axon"/>
    <property type="evidence" value="ECO:0000318"/>
    <property type="project" value="GO_Central"/>
</dbReference>
<feature type="binding site" evidence="21">
    <location>
        <position position="859"/>
    </location>
    <ligand>
        <name>Mg(2+)</name>
        <dbReference type="ChEBI" id="CHEBI:18420"/>
    </ligand>
</feature>
<keyword evidence="6 20" id="KW-0547">Nucleotide-binding</keyword>
<evidence type="ECO:0000313" key="33">
    <source>
        <dbReference type="Proteomes" id="UP000007110"/>
    </source>
</evidence>
<reference evidence="33" key="1">
    <citation type="submission" date="2015-02" db="EMBL/GenBank/DDBJ databases">
        <title>Genome sequencing for Strongylocentrotus purpuratus.</title>
        <authorList>
            <person name="Murali S."/>
            <person name="Liu Y."/>
            <person name="Vee V."/>
            <person name="English A."/>
            <person name="Wang M."/>
            <person name="Skinner E."/>
            <person name="Han Y."/>
            <person name="Muzny D.M."/>
            <person name="Worley K.C."/>
            <person name="Gibbs R.A."/>
        </authorList>
    </citation>
    <scope>NUCLEOTIDE SEQUENCE</scope>
</reference>
<dbReference type="InterPro" id="IPR013806">
    <property type="entry name" value="Kringle-like"/>
</dbReference>
<evidence type="ECO:0000256" key="17">
    <source>
        <dbReference type="ARBA" id="ARBA00034103"/>
    </source>
</evidence>
<dbReference type="FunCoup" id="A0A7M7PK64">
    <property type="interactions" value="1219"/>
</dbReference>
<dbReference type="OMA" id="IQNDECP"/>
<dbReference type="FunFam" id="2.60.40.10:FF:003410">
    <property type="match status" value="1"/>
</dbReference>
<dbReference type="PROSITE" id="PS50835">
    <property type="entry name" value="IG_LIKE"/>
    <property type="match status" value="2"/>
</dbReference>
<dbReference type="GO" id="GO:0004714">
    <property type="term" value="F:transmembrane receptor protein tyrosine kinase activity"/>
    <property type="evidence" value="ECO:0000318"/>
    <property type="project" value="GO_Central"/>
</dbReference>
<keyword evidence="15" id="KW-0325">Glycoprotein</keyword>
<keyword evidence="5 24" id="KW-0812">Transmembrane</keyword>
<evidence type="ECO:0000256" key="18">
    <source>
        <dbReference type="ARBA" id="ARBA00051243"/>
    </source>
</evidence>
<dbReference type="Gene3D" id="3.30.200.20">
    <property type="entry name" value="Phosphorylase Kinase, domain 1"/>
    <property type="match status" value="1"/>
</dbReference>
<dbReference type="PROSITE" id="PS00107">
    <property type="entry name" value="PROTEIN_KINASE_ATP"/>
    <property type="match status" value="1"/>
</dbReference>
<sequence>MEITGIYRWIIVHLLLVHTFYPPVLSDSTTPPPGTPYIAIDAPMNNETVIPGDSVTLNCRIRGYPKPTYWWYRNDAIIRDDIGRNVVREFKGGSTLTINNVGTLDTGSYKCIAANDNGTKSVQGSITLNANSPTYSESSVSDYLDEMSVDEPQCEPYRGSVCSPHIANSQVYIPAGQTQADIEAALGAAIQQINNDLPITLNQRCTKYLKPSMCLTAFPLCRERPRLAVHRMCYDECRLLTTEICSSLVDYVDAQPELGLVDMLPICTDLPLPGAVAGANSENSCLRMGMSESGVATITPFGVPTARYFIIMERPMNNETELHTGDKATLRCRIIGDPTPHYKWYKNDALLTEERRDRRITTKEYEWGSKLSIRNVDTTDTGYYKCVAENRAGVRSTMGILFARIASETTRPVAAIPSQGYCQPYRGMTCSNFISNHSIYVTDFQAQKLIDERLTQAFLLMARDLSPQCQQYAIPSLCFFAFPFCDETRQEPRGRELCRDECEILEQDICKTEYQIAKEMPNVILPDCSRLPAIGTNANANCIRVGLPDVAAVTDHKCYNDTGEDYRGRINTTKSGFACQSWDKQEPHEHALWPSHYRELAGGHNFCRNPGNGLDKPWCFTTNPDVRAEKCDIPRCDELTGSGVVSRPTILYIIVPAVTVIVVILLICGCVCFCWRQTKSQRYGGVASRTRPSEVVALQQKLQVKEIPLAAIKFSEALGDGTFGKVWRGELMGLNNQYSCTSIVIKTLDKEASPALQQDYRNETSVMASLNHPNIITLLGVCTKEKPNCMLFEFLPHGDLHEFLVRHSPNSDVGFGSGDDDTQSSLDASDFLNIAIQIVSGMDYLSSRHFVHRDLAARNCMVGEHHQIKITDFGLARDIYSGDYYRMPSQAVLPIRWMSPEAIMFGRFTVESDIWSFGVVLWEIYSYGLQPFYGYNNNEVIEMIRTRHILPSPSGCPQYIYALMTECWSEIPARRPPFKVISTRLRALDTVPMHTQNGNIYGNPAANFNPQYSGLYSPQTHCSSEGKKSHGSSGGSRHSQPKMGLADKAMSETSSSSHHTRSTGHGKSEKVEQTAV</sequence>
<dbReference type="Gene3D" id="1.10.510.10">
    <property type="entry name" value="Transferase(Phosphotransferase) domain 1"/>
    <property type="match status" value="1"/>
</dbReference>
<evidence type="ECO:0000256" key="15">
    <source>
        <dbReference type="ARBA" id="ARBA00023180"/>
    </source>
</evidence>
<dbReference type="GO" id="GO:0017147">
    <property type="term" value="F:Wnt-protein binding"/>
    <property type="evidence" value="ECO:0000318"/>
    <property type="project" value="GO_Central"/>
</dbReference>
<dbReference type="InterPro" id="IPR002011">
    <property type="entry name" value="Tyr_kinase_rcpt_2_CS"/>
</dbReference>
<evidence type="ECO:0000256" key="27">
    <source>
        <dbReference type="SAM" id="SignalP"/>
    </source>
</evidence>
<evidence type="ECO:0000313" key="32">
    <source>
        <dbReference type="EnsemblMetazoa" id="XP_030851465"/>
    </source>
</evidence>
<evidence type="ECO:0000256" key="1">
    <source>
        <dbReference type="ARBA" id="ARBA00004479"/>
    </source>
</evidence>
<dbReference type="InterPro" id="IPR007110">
    <property type="entry name" value="Ig-like_dom"/>
</dbReference>
<dbReference type="PIRSF" id="PIRSF000615">
    <property type="entry name" value="TyrPK_CSF1-R"/>
    <property type="match status" value="1"/>
</dbReference>
<evidence type="ECO:0000256" key="12">
    <source>
        <dbReference type="ARBA" id="ARBA00023137"/>
    </source>
</evidence>
<keyword evidence="7" id="KW-0418">Kinase</keyword>
<evidence type="ECO:0000256" key="26">
    <source>
        <dbReference type="SAM" id="Phobius"/>
    </source>
</evidence>
<evidence type="ECO:0000256" key="21">
    <source>
        <dbReference type="PIRSR" id="PIRSR000615-3"/>
    </source>
</evidence>
<dbReference type="InterPro" id="IPR003598">
    <property type="entry name" value="Ig_sub2"/>
</dbReference>
<dbReference type="GO" id="GO:0005886">
    <property type="term" value="C:plasma membrane"/>
    <property type="evidence" value="ECO:0000318"/>
    <property type="project" value="GO_Central"/>
</dbReference>
<evidence type="ECO:0000256" key="7">
    <source>
        <dbReference type="ARBA" id="ARBA00022777"/>
    </source>
</evidence>
<keyword evidence="10" id="KW-0770">Synapse</keyword>
<dbReference type="InterPro" id="IPR001245">
    <property type="entry name" value="Ser-Thr/Tyr_kinase_cat_dom"/>
</dbReference>
<dbReference type="SUPFAM" id="SSF56112">
    <property type="entry name" value="Protein kinase-like (PK-like)"/>
    <property type="match status" value="1"/>
</dbReference>
<dbReference type="SUPFAM" id="SSF57440">
    <property type="entry name" value="Kringle-like"/>
    <property type="match status" value="1"/>
</dbReference>
<dbReference type="InterPro" id="IPR000719">
    <property type="entry name" value="Prot_kinase_dom"/>
</dbReference>
<dbReference type="CDD" id="cd07459">
    <property type="entry name" value="CRD_TK_ROR_like"/>
    <property type="match status" value="2"/>
</dbReference>
<organism evidence="32 33">
    <name type="scientific">Strongylocentrotus purpuratus</name>
    <name type="common">Purple sea urchin</name>
    <dbReference type="NCBI Taxonomy" id="7668"/>
    <lineage>
        <taxon>Eukaryota</taxon>
        <taxon>Metazoa</taxon>
        <taxon>Echinodermata</taxon>
        <taxon>Eleutherozoa</taxon>
        <taxon>Echinozoa</taxon>
        <taxon>Echinoidea</taxon>
        <taxon>Euechinoidea</taxon>
        <taxon>Echinacea</taxon>
        <taxon>Camarodonta</taxon>
        <taxon>Echinidea</taxon>
        <taxon>Strongylocentrotidae</taxon>
        <taxon>Strongylocentrotus</taxon>
    </lineage>
</organism>
<dbReference type="InterPro" id="IPR000001">
    <property type="entry name" value="Kringle"/>
</dbReference>
<dbReference type="KEGG" id="spu:115928445"/>
<evidence type="ECO:0000256" key="25">
    <source>
        <dbReference type="SAM" id="MobiDB-lite"/>
    </source>
</evidence>
<dbReference type="InterPro" id="IPR036790">
    <property type="entry name" value="Frizzled_dom_sf"/>
</dbReference>
<name>A0A7M7PK64_STRPU</name>
<dbReference type="InterPro" id="IPR036179">
    <property type="entry name" value="Ig-like_dom_sf"/>
</dbReference>
<accession>A0A7M7PK64</accession>
<dbReference type="InterPro" id="IPR008266">
    <property type="entry name" value="Tyr_kinase_AS"/>
</dbReference>
<dbReference type="Pfam" id="PF07679">
    <property type="entry name" value="I-set"/>
    <property type="match status" value="1"/>
</dbReference>
<evidence type="ECO:0000259" key="31">
    <source>
        <dbReference type="PROSITE" id="PS50835"/>
    </source>
</evidence>
<proteinExistence type="inferred from homology"/>
<dbReference type="InterPro" id="IPR020067">
    <property type="entry name" value="Frizzled_dom"/>
</dbReference>
<evidence type="ECO:0000256" key="11">
    <source>
        <dbReference type="ARBA" id="ARBA00023136"/>
    </source>
</evidence>
<dbReference type="CDD" id="cd05048">
    <property type="entry name" value="PTKc_Ror"/>
    <property type="match status" value="1"/>
</dbReference>
<evidence type="ECO:0000256" key="3">
    <source>
        <dbReference type="ARBA" id="ARBA00022572"/>
    </source>
</evidence>
<dbReference type="GO" id="GO:0007169">
    <property type="term" value="P:cell surface receptor protein tyrosine kinase signaling pathway"/>
    <property type="evidence" value="ECO:0000318"/>
    <property type="project" value="GO_Central"/>
</dbReference>
<keyword evidence="8 20" id="KW-0067">ATP-binding</keyword>
<dbReference type="InterPro" id="IPR041775">
    <property type="entry name" value="Ror-like_CRD"/>
</dbReference>
<evidence type="ECO:0000256" key="22">
    <source>
        <dbReference type="PROSITE-ProRule" id="PRU00121"/>
    </source>
</evidence>
<dbReference type="Proteomes" id="UP000007110">
    <property type="component" value="Unassembled WGS sequence"/>
</dbReference>
<dbReference type="PROSITE" id="PS00109">
    <property type="entry name" value="PROTEIN_KINASE_TYR"/>
    <property type="match status" value="1"/>
</dbReference>
<dbReference type="OrthoDB" id="2431000at2759"/>
<evidence type="ECO:0000256" key="24">
    <source>
        <dbReference type="RuleBase" id="RU000312"/>
    </source>
</evidence>
<feature type="compositionally biased region" description="Basic and acidic residues" evidence="25">
    <location>
        <begin position="1066"/>
        <end position="1076"/>
    </location>
</feature>
<dbReference type="InterPro" id="IPR020635">
    <property type="entry name" value="Tyr_kinase_cat_dom"/>
</dbReference>
<feature type="transmembrane region" description="Helical" evidence="26">
    <location>
        <begin position="650"/>
        <end position="675"/>
    </location>
</feature>
<dbReference type="PROSITE" id="PS00021">
    <property type="entry name" value="KRINGLE_1"/>
    <property type="match status" value="1"/>
</dbReference>
<feature type="domain" description="Ig-like" evidence="31">
    <location>
        <begin position="304"/>
        <end position="401"/>
    </location>
</feature>
<dbReference type="Gene3D" id="1.10.2000.10">
    <property type="entry name" value="Frizzled cysteine-rich domain"/>
    <property type="match status" value="2"/>
</dbReference>
<keyword evidence="2 24" id="KW-0597">Phosphoprotein</keyword>
<comment type="catalytic activity">
    <reaction evidence="18 24">
        <text>L-tyrosyl-[protein] + ATP = O-phospho-L-tyrosyl-[protein] + ADP + H(+)</text>
        <dbReference type="Rhea" id="RHEA:10596"/>
        <dbReference type="Rhea" id="RHEA-COMP:10136"/>
        <dbReference type="Rhea" id="RHEA-COMP:20101"/>
        <dbReference type="ChEBI" id="CHEBI:15378"/>
        <dbReference type="ChEBI" id="CHEBI:30616"/>
        <dbReference type="ChEBI" id="CHEBI:46858"/>
        <dbReference type="ChEBI" id="CHEBI:61978"/>
        <dbReference type="ChEBI" id="CHEBI:456216"/>
        <dbReference type="EC" id="2.7.10.1"/>
    </reaction>
</comment>
<dbReference type="CDD" id="cd00108">
    <property type="entry name" value="KR"/>
    <property type="match status" value="1"/>
</dbReference>
<feature type="region of interest" description="Disordered" evidence="25">
    <location>
        <begin position="1018"/>
        <end position="1076"/>
    </location>
</feature>
<dbReference type="Pfam" id="PF13927">
    <property type="entry name" value="Ig_3"/>
    <property type="match status" value="1"/>
</dbReference>
<feature type="binding site" evidence="21">
    <location>
        <position position="872"/>
    </location>
    <ligand>
        <name>Mg(2+)</name>
        <dbReference type="ChEBI" id="CHEBI:18420"/>
    </ligand>
</feature>
<dbReference type="FunFam" id="3.30.200.20:FF:000139">
    <property type="entry name" value="inactive tyrosine-protein kinase transmembrane receptor ROR1"/>
    <property type="match status" value="1"/>
</dbReference>
<keyword evidence="3 22" id="KW-0420">Kringle</keyword>
<dbReference type="InterPro" id="IPR013098">
    <property type="entry name" value="Ig_I-set"/>
</dbReference>
<keyword evidence="21" id="KW-0479">Metal-binding</keyword>
<dbReference type="Gene3D" id="2.60.40.10">
    <property type="entry name" value="Immunoglobulins"/>
    <property type="match status" value="2"/>
</dbReference>
<dbReference type="PROSITE" id="PS50011">
    <property type="entry name" value="PROTEIN_KINASE_DOM"/>
    <property type="match status" value="1"/>
</dbReference>
<evidence type="ECO:0000259" key="30">
    <source>
        <dbReference type="PROSITE" id="PS50070"/>
    </source>
</evidence>
<keyword evidence="14 24" id="KW-0675">Receptor</keyword>
<dbReference type="Pfam" id="PF01392">
    <property type="entry name" value="Fz"/>
    <property type="match status" value="2"/>
</dbReference>
<feature type="chain" id="PRO_5029583122" description="Tyrosine-protein kinase receptor" evidence="27">
    <location>
        <begin position="27"/>
        <end position="1076"/>
    </location>
</feature>
<dbReference type="GO" id="GO:0005524">
    <property type="term" value="F:ATP binding"/>
    <property type="evidence" value="ECO:0007669"/>
    <property type="project" value="UniProtKB-UniRule"/>
</dbReference>
<keyword evidence="27" id="KW-0732">Signal</keyword>
<dbReference type="InterPro" id="IPR013783">
    <property type="entry name" value="Ig-like_fold"/>
</dbReference>
<evidence type="ECO:0000256" key="13">
    <source>
        <dbReference type="ARBA" id="ARBA00023157"/>
    </source>
</evidence>
<dbReference type="PANTHER" id="PTHR24416:SF611">
    <property type="entry name" value="TYROSINE-PROTEIN KINASE TRANSMEMBRANE RECEPTOR ROR"/>
    <property type="match status" value="1"/>
</dbReference>
<dbReference type="InParanoid" id="A0A7M7PK64"/>
<dbReference type="FunFam" id="2.60.40.10:FF:002829">
    <property type="entry name" value="Tyrosine-protein kinase receptor"/>
    <property type="match status" value="1"/>
</dbReference>
<feature type="domain" description="Kringle" evidence="30">
    <location>
        <begin position="557"/>
        <end position="636"/>
    </location>
</feature>
<dbReference type="SMART" id="SM00408">
    <property type="entry name" value="IGc2"/>
    <property type="match status" value="2"/>
</dbReference>
<evidence type="ECO:0000256" key="19">
    <source>
        <dbReference type="PIRSR" id="PIRSR000615-1"/>
    </source>
</evidence>
<keyword evidence="13" id="KW-1015">Disulfide bond</keyword>
<feature type="domain" description="FZ" evidence="29">
    <location>
        <begin position="149"/>
        <end position="288"/>
    </location>
</feature>
<keyword evidence="11 26" id="KW-0472">Membrane</keyword>
<dbReference type="EC" id="2.7.10.1" evidence="24"/>
<keyword evidence="12" id="KW-0829">Tyrosine-protein kinase</keyword>
<dbReference type="InterPro" id="IPR038178">
    <property type="entry name" value="Kringle_sf"/>
</dbReference>
<evidence type="ECO:0000256" key="2">
    <source>
        <dbReference type="ARBA" id="ARBA00022553"/>
    </source>
</evidence>
<dbReference type="InterPro" id="IPR003599">
    <property type="entry name" value="Ig_sub"/>
</dbReference>
<evidence type="ECO:0000256" key="16">
    <source>
        <dbReference type="ARBA" id="ARBA00023319"/>
    </source>
</evidence>
<dbReference type="SMART" id="SM00409">
    <property type="entry name" value="IG"/>
    <property type="match status" value="2"/>
</dbReference>
<keyword evidence="21" id="KW-0460">Magnesium</keyword>
<evidence type="ECO:0000259" key="28">
    <source>
        <dbReference type="PROSITE" id="PS50011"/>
    </source>
</evidence>
<dbReference type="PROSITE" id="PS50070">
    <property type="entry name" value="KRINGLE_2"/>
    <property type="match status" value="1"/>
</dbReference>
<dbReference type="FunFam" id="1.10.510.10:FF:000116">
    <property type="entry name" value="inactive tyrosine-protein kinase transmembrane receptor ROR1"/>
    <property type="match status" value="1"/>
</dbReference>
<evidence type="ECO:0000256" key="4">
    <source>
        <dbReference type="ARBA" id="ARBA00022679"/>
    </source>
</evidence>
<feature type="domain" description="Ig-like" evidence="31">
    <location>
        <begin position="36"/>
        <end position="127"/>
    </location>
</feature>
<comment type="caution">
    <text evidence="22">Lacks conserved residue(s) required for the propagation of feature annotation.</text>
</comment>
<evidence type="ECO:0000256" key="14">
    <source>
        <dbReference type="ARBA" id="ARBA00023170"/>
    </source>
</evidence>
<comment type="subcellular location">
    <subcellularLocation>
        <location evidence="1">Membrane</location>
        <topology evidence="1">Single-pass type I membrane protein</topology>
    </subcellularLocation>
    <subcellularLocation>
        <location evidence="17">Synapse</location>
    </subcellularLocation>
</comment>
<dbReference type="GeneID" id="115928445"/>
<dbReference type="PROSITE" id="PS00239">
    <property type="entry name" value="RECEPTOR_TYR_KIN_II"/>
    <property type="match status" value="1"/>
</dbReference>
<reference evidence="32" key="2">
    <citation type="submission" date="2021-01" db="UniProtKB">
        <authorList>
            <consortium name="EnsemblMetazoa"/>
        </authorList>
    </citation>
    <scope>IDENTIFICATION</scope>
</reference>
<feature type="binding site" evidence="23">
    <location>
        <position position="746"/>
    </location>
    <ligand>
        <name>ATP</name>
        <dbReference type="ChEBI" id="CHEBI:30616"/>
    </ligand>
</feature>
<protein>
    <recommendedName>
        <fullName evidence="24">Tyrosine-protein kinase receptor</fullName>
        <ecNumber evidence="24">2.7.10.1</ecNumber>
    </recommendedName>
</protein>
<evidence type="ECO:0000256" key="10">
    <source>
        <dbReference type="ARBA" id="ARBA00023018"/>
    </source>
</evidence>
<dbReference type="PRINTS" id="PR00018">
    <property type="entry name" value="KRINGLE"/>
</dbReference>
<dbReference type="InterPro" id="IPR011009">
    <property type="entry name" value="Kinase-like_dom_sf"/>
</dbReference>
<comment type="similarity">
    <text evidence="24">Belongs to the protein kinase superfamily. Tyr protein kinase family. Insulin receptor subfamily.</text>
</comment>
<dbReference type="SMART" id="SM00219">
    <property type="entry name" value="TyrKc"/>
    <property type="match status" value="1"/>
</dbReference>
<dbReference type="InterPro" id="IPR018056">
    <property type="entry name" value="Kringle_CS"/>
</dbReference>
<dbReference type="SMART" id="SM00130">
    <property type="entry name" value="KR"/>
    <property type="match status" value="1"/>
</dbReference>
<dbReference type="Pfam" id="PF00051">
    <property type="entry name" value="Kringle"/>
    <property type="match status" value="1"/>
</dbReference>
<evidence type="ECO:0000256" key="8">
    <source>
        <dbReference type="ARBA" id="ARBA00022840"/>
    </source>
</evidence>
<keyword evidence="33" id="KW-1185">Reference proteome</keyword>